<feature type="compositionally biased region" description="Acidic residues" evidence="1">
    <location>
        <begin position="236"/>
        <end position="257"/>
    </location>
</feature>
<evidence type="ECO:0000313" key="3">
    <source>
        <dbReference type="Proteomes" id="UP000030671"/>
    </source>
</evidence>
<dbReference type="GeneID" id="20668031"/>
<dbReference type="AlphaFoldDB" id="W4KM83"/>
<gene>
    <name evidence="2" type="ORF">HETIRDRAFT_166004</name>
</gene>
<dbReference type="RefSeq" id="XP_009540507.1">
    <property type="nucleotide sequence ID" value="XM_009542212.1"/>
</dbReference>
<reference evidence="2 3" key="1">
    <citation type="journal article" date="2012" name="New Phytol.">
        <title>Insight into trade-off between wood decay and parasitism from the genome of a fungal forest pathogen.</title>
        <authorList>
            <person name="Olson A."/>
            <person name="Aerts A."/>
            <person name="Asiegbu F."/>
            <person name="Belbahri L."/>
            <person name="Bouzid O."/>
            <person name="Broberg A."/>
            <person name="Canback B."/>
            <person name="Coutinho P.M."/>
            <person name="Cullen D."/>
            <person name="Dalman K."/>
            <person name="Deflorio G."/>
            <person name="van Diepen L.T."/>
            <person name="Dunand C."/>
            <person name="Duplessis S."/>
            <person name="Durling M."/>
            <person name="Gonthier P."/>
            <person name="Grimwood J."/>
            <person name="Fossdal C.G."/>
            <person name="Hansson D."/>
            <person name="Henrissat B."/>
            <person name="Hietala A."/>
            <person name="Himmelstrand K."/>
            <person name="Hoffmeister D."/>
            <person name="Hogberg N."/>
            <person name="James T.Y."/>
            <person name="Karlsson M."/>
            <person name="Kohler A."/>
            <person name="Kues U."/>
            <person name="Lee Y.H."/>
            <person name="Lin Y.C."/>
            <person name="Lind M."/>
            <person name="Lindquist E."/>
            <person name="Lombard V."/>
            <person name="Lucas S."/>
            <person name="Lunden K."/>
            <person name="Morin E."/>
            <person name="Murat C."/>
            <person name="Park J."/>
            <person name="Raffaello T."/>
            <person name="Rouze P."/>
            <person name="Salamov A."/>
            <person name="Schmutz J."/>
            <person name="Solheim H."/>
            <person name="Stahlberg J."/>
            <person name="Velez H."/>
            <person name="de Vries R.P."/>
            <person name="Wiebenga A."/>
            <person name="Woodward S."/>
            <person name="Yakovlev I."/>
            <person name="Garbelotto M."/>
            <person name="Martin F."/>
            <person name="Grigoriev I.V."/>
            <person name="Stenlid J."/>
        </authorList>
    </citation>
    <scope>NUCLEOTIDE SEQUENCE [LARGE SCALE GENOMIC DNA]</scope>
    <source>
        <strain evidence="2 3">TC 32-1</strain>
    </source>
</reference>
<evidence type="ECO:0000256" key="1">
    <source>
        <dbReference type="SAM" id="MobiDB-lite"/>
    </source>
</evidence>
<dbReference type="KEGG" id="hir:HETIRDRAFT_166004"/>
<dbReference type="EMBL" id="KI925454">
    <property type="protein sequence ID" value="ETW86490.1"/>
    <property type="molecule type" value="Genomic_DNA"/>
</dbReference>
<evidence type="ECO:0000313" key="2">
    <source>
        <dbReference type="EMBL" id="ETW86490.1"/>
    </source>
</evidence>
<sequence>MTEHTGDHAVLDFHTCLIDHLLAWFMGLTYNGDKHSFTDEQCLQLEIMMYEHNVLWINYTSYDVCQLQDSINPRTHPDIMILSHDSDAGPNTHFYPYWYARVLGIFHVMARYIGLKSQSSEMQHVDFLWVRWYGLDPDMHTGWHASLAKGLLHAILYACQANEDQDWNLFYPNIFIDQDMFMWYQSGRVGHLVTQSWDHILQGEAQPSMEDDMVDKSTLVLTAAGELGNADKTMEGDDDDDEGEEEHTGESTAEEEADTAHCPQYSLGYIWGI</sequence>
<accession>W4KM83</accession>
<dbReference type="HOGENOM" id="CLU_1019628_0_0_1"/>
<keyword evidence="3" id="KW-1185">Reference proteome</keyword>
<feature type="region of interest" description="Disordered" evidence="1">
    <location>
        <begin position="228"/>
        <end position="260"/>
    </location>
</feature>
<dbReference type="Proteomes" id="UP000030671">
    <property type="component" value="Unassembled WGS sequence"/>
</dbReference>
<organism evidence="2 3">
    <name type="scientific">Heterobasidion irregulare (strain TC 32-1)</name>
    <dbReference type="NCBI Taxonomy" id="747525"/>
    <lineage>
        <taxon>Eukaryota</taxon>
        <taxon>Fungi</taxon>
        <taxon>Dikarya</taxon>
        <taxon>Basidiomycota</taxon>
        <taxon>Agaricomycotina</taxon>
        <taxon>Agaricomycetes</taxon>
        <taxon>Russulales</taxon>
        <taxon>Bondarzewiaceae</taxon>
        <taxon>Heterobasidion</taxon>
        <taxon>Heterobasidion annosum species complex</taxon>
    </lineage>
</organism>
<dbReference type="STRING" id="747525.W4KM83"/>
<name>W4KM83_HETIT</name>
<dbReference type="InParanoid" id="W4KM83"/>
<dbReference type="OrthoDB" id="2692094at2759"/>
<protein>
    <submittedName>
        <fullName evidence="2">Uncharacterized protein</fullName>
    </submittedName>
</protein>
<proteinExistence type="predicted"/>